<evidence type="ECO:0000313" key="2">
    <source>
        <dbReference type="Proteomes" id="UP000663836"/>
    </source>
</evidence>
<protein>
    <submittedName>
        <fullName evidence="1">Uncharacterized protein</fullName>
    </submittedName>
</protein>
<proteinExistence type="predicted"/>
<comment type="caution">
    <text evidence="1">The sequence shown here is derived from an EMBL/GenBank/DDBJ whole genome shotgun (WGS) entry which is preliminary data.</text>
</comment>
<organism evidence="1 2">
    <name type="scientific">Rotaria sordida</name>
    <dbReference type="NCBI Taxonomy" id="392033"/>
    <lineage>
        <taxon>Eukaryota</taxon>
        <taxon>Metazoa</taxon>
        <taxon>Spiralia</taxon>
        <taxon>Gnathifera</taxon>
        <taxon>Rotifera</taxon>
        <taxon>Eurotatoria</taxon>
        <taxon>Bdelloidea</taxon>
        <taxon>Philodinida</taxon>
        <taxon>Philodinidae</taxon>
        <taxon>Rotaria</taxon>
    </lineage>
</organism>
<dbReference type="Proteomes" id="UP000663836">
    <property type="component" value="Unassembled WGS sequence"/>
</dbReference>
<reference evidence="1" key="1">
    <citation type="submission" date="2021-02" db="EMBL/GenBank/DDBJ databases">
        <authorList>
            <person name="Nowell W R."/>
        </authorList>
    </citation>
    <scope>NUCLEOTIDE SEQUENCE</scope>
</reference>
<feature type="non-terminal residue" evidence="1">
    <location>
        <position position="1"/>
    </location>
</feature>
<dbReference type="AlphaFoldDB" id="A0A820ELE5"/>
<gene>
    <name evidence="1" type="ORF">JBS370_LOCUS38694</name>
</gene>
<evidence type="ECO:0000313" key="1">
    <source>
        <dbReference type="EMBL" id="CAF4250476.1"/>
    </source>
</evidence>
<dbReference type="EMBL" id="CAJOBD010022314">
    <property type="protein sequence ID" value="CAF4250476.1"/>
    <property type="molecule type" value="Genomic_DNA"/>
</dbReference>
<accession>A0A820ELE5</accession>
<sequence>MPKKGRTNMNLTPKECDILTANGKLTEEEIREWHRDFLRQYPSDTLDKKTFIDYYQKLYPHDEADIT</sequence>
<name>A0A820ELE5_9BILA</name>
<dbReference type="Gene3D" id="1.10.238.10">
    <property type="entry name" value="EF-hand"/>
    <property type="match status" value="1"/>
</dbReference>